<dbReference type="InterPro" id="IPR014741">
    <property type="entry name" value="Adaptor_Cbl_EF_hand-like"/>
</dbReference>
<evidence type="ECO:0000259" key="4">
    <source>
        <dbReference type="PROSITE" id="PS51506"/>
    </source>
</evidence>
<dbReference type="PANTHER" id="PTHR23007">
    <property type="entry name" value="CBL"/>
    <property type="match status" value="1"/>
</dbReference>
<keyword evidence="7" id="KW-1185">Reference proteome</keyword>
<keyword evidence="3" id="KW-0808">Transferase</keyword>
<dbReference type="GeneID" id="20206713"/>
<evidence type="ECO:0000313" key="5">
    <source>
        <dbReference type="EMBL" id="ESN97178.1"/>
    </source>
</evidence>
<dbReference type="HOGENOM" id="CLU_013535_1_0_1"/>
<dbReference type="Proteomes" id="UP000015101">
    <property type="component" value="Unassembled WGS sequence"/>
</dbReference>
<evidence type="ECO:0000256" key="2">
    <source>
        <dbReference type="ARBA" id="ARBA00022837"/>
    </source>
</evidence>
<dbReference type="SUPFAM" id="SSF55550">
    <property type="entry name" value="SH2 domain"/>
    <property type="match status" value="1"/>
</dbReference>
<accession>T1FD14</accession>
<dbReference type="EMBL" id="AMQM01006364">
    <property type="status" value="NOT_ANNOTATED_CDS"/>
    <property type="molecule type" value="Genomic_DNA"/>
</dbReference>
<comment type="catalytic activity">
    <reaction evidence="3">
        <text>S-ubiquitinyl-[E2 ubiquitin-conjugating enzyme]-L-cysteine + [acceptor protein]-L-lysine = [E2 ubiquitin-conjugating enzyme]-L-cysteine + N(6)-ubiquitinyl-[acceptor protein]-L-lysine.</text>
        <dbReference type="EC" id="2.3.2.27"/>
    </reaction>
</comment>
<dbReference type="STRING" id="6412.T1FD14"/>
<dbReference type="GO" id="GO:0008270">
    <property type="term" value="F:zinc ion binding"/>
    <property type="evidence" value="ECO:0007669"/>
    <property type="project" value="UniProtKB-KW"/>
</dbReference>
<dbReference type="Gene3D" id="1.20.930.20">
    <property type="entry name" value="Adaptor protein Cbl, N-terminal domain"/>
    <property type="match status" value="1"/>
</dbReference>
<dbReference type="EMBL" id="KB097417">
    <property type="protein sequence ID" value="ESN97178.1"/>
    <property type="molecule type" value="Genomic_DNA"/>
</dbReference>
<keyword evidence="3" id="KW-0862">Zinc</keyword>
<keyword evidence="2 3" id="KW-0106">Calcium</keyword>
<dbReference type="CTD" id="20206713"/>
<reference evidence="5 7" key="2">
    <citation type="journal article" date="2013" name="Nature">
        <title>Insights into bilaterian evolution from three spiralian genomes.</title>
        <authorList>
            <person name="Simakov O."/>
            <person name="Marletaz F."/>
            <person name="Cho S.J."/>
            <person name="Edsinger-Gonzales E."/>
            <person name="Havlak P."/>
            <person name="Hellsten U."/>
            <person name="Kuo D.H."/>
            <person name="Larsson T."/>
            <person name="Lv J."/>
            <person name="Arendt D."/>
            <person name="Savage R."/>
            <person name="Osoegawa K."/>
            <person name="de Jong P."/>
            <person name="Grimwood J."/>
            <person name="Chapman J.A."/>
            <person name="Shapiro H."/>
            <person name="Aerts A."/>
            <person name="Otillar R.P."/>
            <person name="Terry A.Y."/>
            <person name="Boore J.L."/>
            <person name="Grigoriev I.V."/>
            <person name="Lindberg D.R."/>
            <person name="Seaver E.C."/>
            <person name="Weisblat D.A."/>
            <person name="Putnam N.H."/>
            <person name="Rokhsar D.S."/>
        </authorList>
    </citation>
    <scope>NUCLEOTIDE SEQUENCE</scope>
</reference>
<dbReference type="EC" id="2.3.2.27" evidence="3"/>
<sequence length="337" mass="38117">MATGGGGGSNLSAGTNQASNLSINLSGGNPLRKNLPAKGFFSRMQGAIAGAVAPSKLVVDKKSIEKSWKLMDKVVKLCQQPKMNLKNSPPFILDILPDTYQHLKQISLKYEDKMSTLNDIEYFRIFLDNLITKCKKCLKLFKDSKEKIFEEHSEYRRSLTMLSLMFSHMLAELKALFPSGVFAGDTFRITKSDAADWWKKSFPDKTVVPWKLFRQCLHEDHPITTQLEALALKSTIDLTCNDYISSFEFDVFTRLFQPWCNLLRNWNLLAVAHPGYVAFLTYDEVKARLQNFITKPGRSVAGVGWNSGHTAEFVNCIINILRNTHTLNTNTRNHATL</sequence>
<comment type="function">
    <text evidence="3">E3 ubiquitin-protein ligase which accepts ubiquitin from specific E2 ubiquitin-conjugating enzymes, and transfers it to substrates, generally promoting their degradation by the proteasome.</text>
</comment>
<dbReference type="FunFam" id="1.10.238.10:FF:000022">
    <property type="entry name" value="E3 ubiquitin-protein ligase CBL"/>
    <property type="match status" value="1"/>
</dbReference>
<dbReference type="InterPro" id="IPR014742">
    <property type="entry name" value="Adaptor_Cbl_SH2-like"/>
</dbReference>
<dbReference type="GO" id="GO:0001784">
    <property type="term" value="F:phosphotyrosine residue binding"/>
    <property type="evidence" value="ECO:0007669"/>
    <property type="project" value="UniProtKB-UniRule"/>
</dbReference>
<dbReference type="SUPFAM" id="SSF47668">
    <property type="entry name" value="N-terminal domain of cbl (N-cbl)"/>
    <property type="match status" value="1"/>
</dbReference>
<dbReference type="GO" id="GO:0007166">
    <property type="term" value="P:cell surface receptor signaling pathway"/>
    <property type="evidence" value="ECO:0007669"/>
    <property type="project" value="InterPro"/>
</dbReference>
<feature type="domain" description="Cbl-PTB" evidence="4">
    <location>
        <begin position="53"/>
        <end position="337"/>
    </location>
</feature>
<dbReference type="FunFam" id="1.20.930.20:FF:000001">
    <property type="entry name" value="E3 ubiquitin-protein ligase CBL"/>
    <property type="match status" value="1"/>
</dbReference>
<keyword evidence="3" id="KW-0833">Ubl conjugation pathway</keyword>
<keyword evidence="1 3" id="KW-0479">Metal-binding</keyword>
<dbReference type="InterPro" id="IPR036860">
    <property type="entry name" value="SH2_dom_sf"/>
</dbReference>
<dbReference type="Pfam" id="PF02262">
    <property type="entry name" value="Cbl_N"/>
    <property type="match status" value="1"/>
</dbReference>
<dbReference type="InterPro" id="IPR036537">
    <property type="entry name" value="Adaptor_Cbl_N_dom_sf"/>
</dbReference>
<name>T1FD14_HELRO</name>
<dbReference type="InterPro" id="IPR003153">
    <property type="entry name" value="Adaptor_Cbl_N_hlx"/>
</dbReference>
<dbReference type="RefSeq" id="XP_009024674.1">
    <property type="nucleotide sequence ID" value="XM_009026426.1"/>
</dbReference>
<evidence type="ECO:0000256" key="3">
    <source>
        <dbReference type="RuleBase" id="RU367001"/>
    </source>
</evidence>
<comment type="domain">
    <text evidence="3">The N-terminus is composed of the phosphotyrosine binding (PTB) domain, a short linker region and the RING-type zinc finger. The PTB domain, which is also called TKB (tyrosine kinase binding) domain, is composed of three different subdomains: a four-helix bundle (4H), a calcium-binding EF hand and a divergent SH2 domain.</text>
</comment>
<proteinExistence type="predicted"/>
<dbReference type="GO" id="GO:0023051">
    <property type="term" value="P:regulation of signaling"/>
    <property type="evidence" value="ECO:0007669"/>
    <property type="project" value="InterPro"/>
</dbReference>
<organism evidence="6 7">
    <name type="scientific">Helobdella robusta</name>
    <name type="common">Californian leech</name>
    <dbReference type="NCBI Taxonomy" id="6412"/>
    <lineage>
        <taxon>Eukaryota</taxon>
        <taxon>Metazoa</taxon>
        <taxon>Spiralia</taxon>
        <taxon>Lophotrochozoa</taxon>
        <taxon>Annelida</taxon>
        <taxon>Clitellata</taxon>
        <taxon>Hirudinea</taxon>
        <taxon>Rhynchobdellida</taxon>
        <taxon>Glossiphoniidae</taxon>
        <taxon>Helobdella</taxon>
    </lineage>
</organism>
<gene>
    <name evidence="6" type="primary">20206713</name>
    <name evidence="5" type="ORF">HELRODRAFT_178287</name>
</gene>
<dbReference type="OrthoDB" id="7237699at2759"/>
<dbReference type="GO" id="GO:0005509">
    <property type="term" value="F:calcium ion binding"/>
    <property type="evidence" value="ECO:0007669"/>
    <property type="project" value="UniProtKB-UniRule"/>
</dbReference>
<dbReference type="InterPro" id="IPR024159">
    <property type="entry name" value="Cbl_PTB"/>
</dbReference>
<reference evidence="6" key="3">
    <citation type="submission" date="2015-06" db="UniProtKB">
        <authorList>
            <consortium name="EnsemblMetazoa"/>
        </authorList>
    </citation>
    <scope>IDENTIFICATION</scope>
</reference>
<dbReference type="SUPFAM" id="SSF47473">
    <property type="entry name" value="EF-hand"/>
    <property type="match status" value="1"/>
</dbReference>
<dbReference type="Gene3D" id="3.30.505.10">
    <property type="entry name" value="SH2 domain"/>
    <property type="match status" value="1"/>
</dbReference>
<comment type="pathway">
    <text evidence="3">Protein modification; protein ubiquitination.</text>
</comment>
<dbReference type="EnsemblMetazoa" id="HelroT178287">
    <property type="protein sequence ID" value="HelroP178287"/>
    <property type="gene ID" value="HelroG178287"/>
</dbReference>
<dbReference type="InParanoid" id="T1FD14"/>
<dbReference type="Gene3D" id="1.10.238.10">
    <property type="entry name" value="EF-hand"/>
    <property type="match status" value="1"/>
</dbReference>
<dbReference type="Pfam" id="PF02762">
    <property type="entry name" value="Cbl_N3"/>
    <property type="match status" value="1"/>
</dbReference>
<dbReference type="PANTHER" id="PTHR23007:SF11">
    <property type="entry name" value="E3 UBIQUITIN-PROTEIN LIGASE CBL"/>
    <property type="match status" value="1"/>
</dbReference>
<dbReference type="GO" id="GO:0016567">
    <property type="term" value="P:protein ubiquitination"/>
    <property type="evidence" value="ECO:0007669"/>
    <property type="project" value="UniProtKB-UniPathway"/>
</dbReference>
<keyword evidence="3" id="KW-0863">Zinc-finger</keyword>
<dbReference type="KEGG" id="hro:HELRODRAFT_178287"/>
<dbReference type="PROSITE" id="PS51506">
    <property type="entry name" value="CBL_PTB"/>
    <property type="match status" value="1"/>
</dbReference>
<dbReference type="InterPro" id="IPR024162">
    <property type="entry name" value="Adaptor_Cbl"/>
</dbReference>
<dbReference type="GO" id="GO:0061630">
    <property type="term" value="F:ubiquitin protein ligase activity"/>
    <property type="evidence" value="ECO:0007669"/>
    <property type="project" value="UniProtKB-EC"/>
</dbReference>
<evidence type="ECO:0000313" key="7">
    <source>
        <dbReference type="Proteomes" id="UP000015101"/>
    </source>
</evidence>
<dbReference type="InterPro" id="IPR011992">
    <property type="entry name" value="EF-hand-dom_pair"/>
</dbReference>
<dbReference type="eggNOG" id="KOG1785">
    <property type="taxonomic scope" value="Eukaryota"/>
</dbReference>
<dbReference type="Pfam" id="PF02761">
    <property type="entry name" value="Cbl_N2"/>
    <property type="match status" value="1"/>
</dbReference>
<reference evidence="7" key="1">
    <citation type="submission" date="2012-12" db="EMBL/GenBank/DDBJ databases">
        <authorList>
            <person name="Hellsten U."/>
            <person name="Grimwood J."/>
            <person name="Chapman J.A."/>
            <person name="Shapiro H."/>
            <person name="Aerts A."/>
            <person name="Otillar R.P."/>
            <person name="Terry A.Y."/>
            <person name="Boore J.L."/>
            <person name="Simakov O."/>
            <person name="Marletaz F."/>
            <person name="Cho S.-J."/>
            <person name="Edsinger-Gonzales E."/>
            <person name="Havlak P."/>
            <person name="Kuo D.-H."/>
            <person name="Larsson T."/>
            <person name="Lv J."/>
            <person name="Arendt D."/>
            <person name="Savage R."/>
            <person name="Osoegawa K."/>
            <person name="de Jong P."/>
            <person name="Lindberg D.R."/>
            <person name="Seaver E.C."/>
            <person name="Weisblat D.A."/>
            <person name="Putnam N.H."/>
            <person name="Grigoriev I.V."/>
            <person name="Rokhsar D.S."/>
        </authorList>
    </citation>
    <scope>NUCLEOTIDE SEQUENCE</scope>
</reference>
<dbReference type="UniPathway" id="UPA00143"/>
<dbReference type="AlphaFoldDB" id="T1FD14"/>
<dbReference type="OMA" id="LVCQPQV"/>
<evidence type="ECO:0000256" key="1">
    <source>
        <dbReference type="ARBA" id="ARBA00022723"/>
    </source>
</evidence>
<protein>
    <recommendedName>
        <fullName evidence="3">E3 ubiquitin-protein ligase CBL</fullName>
        <ecNumber evidence="3">2.3.2.27</ecNumber>
    </recommendedName>
</protein>
<evidence type="ECO:0000313" key="6">
    <source>
        <dbReference type="EnsemblMetazoa" id="HelroP178287"/>
    </source>
</evidence>